<evidence type="ECO:0000256" key="1">
    <source>
        <dbReference type="ARBA" id="ARBA00004273"/>
    </source>
</evidence>
<evidence type="ECO:0000259" key="7">
    <source>
        <dbReference type="SMART" id="SM00244"/>
    </source>
</evidence>
<keyword evidence="3 6" id="KW-0999">Mitochondrion inner membrane</keyword>
<dbReference type="SUPFAM" id="SSF117892">
    <property type="entry name" value="Band 7/SPFH domain"/>
    <property type="match status" value="1"/>
</dbReference>
<dbReference type="Gene3D" id="3.30.479.30">
    <property type="entry name" value="Band 7 domain"/>
    <property type="match status" value="1"/>
</dbReference>
<name>A0A7S3PRW6_9STRA</name>
<dbReference type="PANTHER" id="PTHR23222:SF1">
    <property type="entry name" value="PROHIBITIN-2"/>
    <property type="match status" value="1"/>
</dbReference>
<evidence type="ECO:0000256" key="5">
    <source>
        <dbReference type="ARBA" id="ARBA00023136"/>
    </source>
</evidence>
<gene>
    <name evidence="8" type="ORF">ASTO00021_LOCUS18148</name>
</gene>
<dbReference type="Pfam" id="PF01145">
    <property type="entry name" value="Band_7"/>
    <property type="match status" value="1"/>
</dbReference>
<comment type="subcellular location">
    <subcellularLocation>
        <location evidence="1 6">Mitochondrion inner membrane</location>
    </subcellularLocation>
</comment>
<organism evidence="8">
    <name type="scientific">Aplanochytrium stocchinoi</name>
    <dbReference type="NCBI Taxonomy" id="215587"/>
    <lineage>
        <taxon>Eukaryota</taxon>
        <taxon>Sar</taxon>
        <taxon>Stramenopiles</taxon>
        <taxon>Bigyra</taxon>
        <taxon>Labyrinthulomycetes</taxon>
        <taxon>Thraustochytrida</taxon>
        <taxon>Thraustochytriidae</taxon>
        <taxon>Aplanochytrium</taxon>
    </lineage>
</organism>
<evidence type="ECO:0000256" key="2">
    <source>
        <dbReference type="ARBA" id="ARBA00009658"/>
    </source>
</evidence>
<dbReference type="FunFam" id="3.30.479.30:FF:000001">
    <property type="entry name" value="Prohibitin 2"/>
    <property type="match status" value="1"/>
</dbReference>
<comment type="similarity">
    <text evidence="2 6">Belongs to the prohibitin family.</text>
</comment>
<dbReference type="GO" id="GO:0005743">
    <property type="term" value="C:mitochondrial inner membrane"/>
    <property type="evidence" value="ECO:0007669"/>
    <property type="project" value="UniProtKB-SubCell"/>
</dbReference>
<accession>A0A7S3PRW6</accession>
<evidence type="ECO:0000256" key="6">
    <source>
        <dbReference type="RuleBase" id="RU366048"/>
    </source>
</evidence>
<dbReference type="InterPro" id="IPR001107">
    <property type="entry name" value="Band_7"/>
</dbReference>
<keyword evidence="5" id="KW-0472">Membrane</keyword>
<evidence type="ECO:0000313" key="8">
    <source>
        <dbReference type="EMBL" id="CAE0448184.1"/>
    </source>
</evidence>
<keyword evidence="4" id="KW-0496">Mitochondrion</keyword>
<dbReference type="EMBL" id="HBIN01023630">
    <property type="protein sequence ID" value="CAE0448184.1"/>
    <property type="molecule type" value="Transcribed_RNA"/>
</dbReference>
<dbReference type="InterPro" id="IPR000163">
    <property type="entry name" value="Prohibitin"/>
</dbReference>
<protein>
    <recommendedName>
        <fullName evidence="6">Prohibitin</fullName>
    </recommendedName>
</protein>
<sequence>MSDKAKETVEKMQRNIPKGPGGPIVKGALGLLFGGTALAFGAYQSLYTVPGGHRAIIFNRFLGVKEERTGEGTHFRIPWVEWPILYDVRTKPRNISSLTGSRDLQMVNISVRVLSRPEEAQLPFIYRRLGADYDERVLPSIVNEVCKQVVAQFNAAQLLTQREQVSRMISRNLIQRAGEFKIRLDDVSITDLRFGREFMHAVEQKQVAQQDAERAKFLVDKALQDKRSIIIKATGEAQSAELVGQAIKKNPGFIELRRIDAAKTIAQTISQSNNRAFLSADSLMLDLAGDADTIGKSMNQRG</sequence>
<dbReference type="SMART" id="SM00244">
    <property type="entry name" value="PHB"/>
    <property type="match status" value="1"/>
</dbReference>
<dbReference type="PRINTS" id="PR00679">
    <property type="entry name" value="PROHIBITIN"/>
</dbReference>
<dbReference type="CDD" id="cd03401">
    <property type="entry name" value="SPFH_prohibitin"/>
    <property type="match status" value="1"/>
</dbReference>
<dbReference type="GO" id="GO:0007005">
    <property type="term" value="P:mitochondrion organization"/>
    <property type="evidence" value="ECO:0007669"/>
    <property type="project" value="TreeGrafter"/>
</dbReference>
<proteinExistence type="inferred from homology"/>
<dbReference type="PANTHER" id="PTHR23222">
    <property type="entry name" value="PROHIBITIN"/>
    <property type="match status" value="1"/>
</dbReference>
<evidence type="ECO:0000256" key="3">
    <source>
        <dbReference type="ARBA" id="ARBA00022792"/>
    </source>
</evidence>
<dbReference type="InterPro" id="IPR036013">
    <property type="entry name" value="Band_7/SPFH_dom_sf"/>
</dbReference>
<dbReference type="AlphaFoldDB" id="A0A7S3PRW6"/>
<feature type="domain" description="Band 7" evidence="7">
    <location>
        <begin position="44"/>
        <end position="206"/>
    </location>
</feature>
<reference evidence="8" key="1">
    <citation type="submission" date="2021-01" db="EMBL/GenBank/DDBJ databases">
        <authorList>
            <person name="Corre E."/>
            <person name="Pelletier E."/>
            <person name="Niang G."/>
            <person name="Scheremetjew M."/>
            <person name="Finn R."/>
            <person name="Kale V."/>
            <person name="Holt S."/>
            <person name="Cochrane G."/>
            <person name="Meng A."/>
            <person name="Brown T."/>
            <person name="Cohen L."/>
        </authorList>
    </citation>
    <scope>NUCLEOTIDE SEQUENCE</scope>
    <source>
        <strain evidence="8">GSBS06</strain>
    </source>
</reference>
<evidence type="ECO:0000256" key="4">
    <source>
        <dbReference type="ARBA" id="ARBA00023128"/>
    </source>
</evidence>